<protein>
    <submittedName>
        <fullName evidence="2">Uncharacterized protein</fullName>
    </submittedName>
</protein>
<reference evidence="2" key="2">
    <citation type="journal article" date="2015" name="Data Brief">
        <title>Shoot transcriptome of the giant reed, Arundo donax.</title>
        <authorList>
            <person name="Barrero R.A."/>
            <person name="Guerrero F.D."/>
            <person name="Moolhuijzen P."/>
            <person name="Goolsby J.A."/>
            <person name="Tidwell J."/>
            <person name="Bellgard S.E."/>
            <person name="Bellgard M.I."/>
        </authorList>
    </citation>
    <scope>NUCLEOTIDE SEQUENCE</scope>
    <source>
        <tissue evidence="2">Shoot tissue taken approximately 20 cm above the soil surface</tissue>
    </source>
</reference>
<name>A0A0A9BI09_ARUDO</name>
<proteinExistence type="predicted"/>
<organism evidence="2">
    <name type="scientific">Arundo donax</name>
    <name type="common">Giant reed</name>
    <name type="synonym">Donax arundinaceus</name>
    <dbReference type="NCBI Taxonomy" id="35708"/>
    <lineage>
        <taxon>Eukaryota</taxon>
        <taxon>Viridiplantae</taxon>
        <taxon>Streptophyta</taxon>
        <taxon>Embryophyta</taxon>
        <taxon>Tracheophyta</taxon>
        <taxon>Spermatophyta</taxon>
        <taxon>Magnoliopsida</taxon>
        <taxon>Liliopsida</taxon>
        <taxon>Poales</taxon>
        <taxon>Poaceae</taxon>
        <taxon>PACMAD clade</taxon>
        <taxon>Arundinoideae</taxon>
        <taxon>Arundineae</taxon>
        <taxon>Arundo</taxon>
    </lineage>
</organism>
<accession>A0A0A9BI09</accession>
<evidence type="ECO:0000313" key="2">
    <source>
        <dbReference type="EMBL" id="JAD63584.1"/>
    </source>
</evidence>
<dbReference type="AlphaFoldDB" id="A0A0A9BI09"/>
<evidence type="ECO:0000256" key="1">
    <source>
        <dbReference type="SAM" id="MobiDB-lite"/>
    </source>
</evidence>
<reference evidence="2" key="1">
    <citation type="submission" date="2014-09" db="EMBL/GenBank/DDBJ databases">
        <authorList>
            <person name="Magalhaes I.L.F."/>
            <person name="Oliveira U."/>
            <person name="Santos F.R."/>
            <person name="Vidigal T.H.D.A."/>
            <person name="Brescovit A.D."/>
            <person name="Santos A.J."/>
        </authorList>
    </citation>
    <scope>NUCLEOTIDE SEQUENCE</scope>
    <source>
        <tissue evidence="2">Shoot tissue taken approximately 20 cm above the soil surface</tissue>
    </source>
</reference>
<dbReference type="EMBL" id="GBRH01234311">
    <property type="protein sequence ID" value="JAD63584.1"/>
    <property type="molecule type" value="Transcribed_RNA"/>
</dbReference>
<sequence>MSEAEASQCRGGSISTRHRDGPSQLGFILHCHLLDGCGGIVVTDQWCHGSRTWHRDMASKLGLRRANGVMAATERRGHA</sequence>
<feature type="region of interest" description="Disordered" evidence="1">
    <location>
        <begin position="1"/>
        <end position="20"/>
    </location>
</feature>